<dbReference type="Gene3D" id="3.40.50.300">
    <property type="entry name" value="P-loop containing nucleotide triphosphate hydrolases"/>
    <property type="match status" value="2"/>
</dbReference>
<evidence type="ECO:0000256" key="1">
    <source>
        <dbReference type="ARBA" id="ARBA00006930"/>
    </source>
</evidence>
<dbReference type="PANTHER" id="PTHR32114">
    <property type="entry name" value="ABC TRANSPORTER ABCH.3"/>
    <property type="match status" value="1"/>
</dbReference>
<evidence type="ECO:0000256" key="4">
    <source>
        <dbReference type="SAM" id="Coils"/>
    </source>
</evidence>
<accession>A0ABN6XBJ5</accession>
<proteinExistence type="inferred from homology"/>
<name>A0ABN6XBJ5_9CELL</name>
<dbReference type="Pfam" id="PF13558">
    <property type="entry name" value="SbcC_Walker_B"/>
    <property type="match status" value="1"/>
</dbReference>
<evidence type="ECO:0000256" key="2">
    <source>
        <dbReference type="ARBA" id="ARBA00011322"/>
    </source>
</evidence>
<sequence>MQTVVLPQGEFASFLGAKPEDRGALLQKVFGTQHFDALAERLKVMAGESRRSVDAAEQRIGTAVAAFAEAAALDEPAPDAVETTRIDDRSGAALLDLVGSRVGDLREQAFVRSVGESDARVAADARRRELDVARATSDLLARRESLRSRQAELTARTDEMSRRRDRLEVAGRAALVMSSLQGARAAEAALVEAVEQRDVARAALPPALATGSVEDLEARLSAMSDLLARIDALRETGRSLPTWEGKRVDAMKEIARLDDELRILDDTLDGTRPAERAQLVGARQEFALGADVLGDARARAVGAADVLEAARDVVRIDDELAAARAALALAADSARSATAALTSARERRITEMAGELATNLAPGEPCAVCGSTEHPAPAIRPDDHVSADDIEVLEAAYAECDRHLVDASNRVAVLEGRREDRVRASEGTGVDAAQAADAEARAAVAATETAAARRDDADAQIERFDAKTDELRRTRDGLGPQRAELEGEARALAASIAQGRASLDRELETALTLLPGTPAIEAAKDSEAGTDLAAVVDREIGRAKSAVRAVLTGENEVGVARATAANRHDELTDGLAAQGFDDAAQALAGVLEPDERESAAAALRDHDADVRLVREALGSPEIAGLGDAVEVDLEAAVDALAAAVARHEEAFAQLERVRSTVQRAESAAAALRSAVTATAAVRSSAAPVLRMAEIANGAGDNADRITLQTFVLMRRFDEVVAAANLRLDEISGARYELARTDRAEVARLRKTGLSLTVRDHETGEERRPSTLSGGETFYVSLCLALGMADVVQAEAGGVELQTLFVDEGFGTLDPETLESVLGVLGRLSSGGRAVGLVSHVETLKQAVAERVSVRKIRGEGSTLTVVA</sequence>
<dbReference type="InterPro" id="IPR027417">
    <property type="entry name" value="P-loop_NTPase"/>
</dbReference>
<feature type="coiled-coil region" evidence="4">
    <location>
        <begin position="637"/>
        <end position="674"/>
    </location>
</feature>
<protein>
    <recommendedName>
        <fullName evidence="3">Nuclease SbcCD subunit C</fullName>
    </recommendedName>
</protein>
<dbReference type="SUPFAM" id="SSF52540">
    <property type="entry name" value="P-loop containing nucleoside triphosphate hydrolases"/>
    <property type="match status" value="1"/>
</dbReference>
<dbReference type="RefSeq" id="WP_286219224.1">
    <property type="nucleotide sequence ID" value="NZ_AP027729.1"/>
</dbReference>
<evidence type="ECO:0000313" key="5">
    <source>
        <dbReference type="EMBL" id="BDZ42221.1"/>
    </source>
</evidence>
<gene>
    <name evidence="5" type="primary">sbcC</name>
    <name evidence="5" type="ORF">GCM10025865_15200</name>
</gene>
<comment type="similarity">
    <text evidence="1">Belongs to the SMC family. SbcC subfamily.</text>
</comment>
<reference evidence="6" key="1">
    <citation type="journal article" date="2019" name="Int. J. Syst. Evol. Microbiol.">
        <title>The Global Catalogue of Microorganisms (GCM) 10K type strain sequencing project: providing services to taxonomists for standard genome sequencing and annotation.</title>
        <authorList>
            <consortium name="The Broad Institute Genomics Platform"/>
            <consortium name="The Broad Institute Genome Sequencing Center for Infectious Disease"/>
            <person name="Wu L."/>
            <person name="Ma J."/>
        </authorList>
    </citation>
    <scope>NUCLEOTIDE SEQUENCE [LARGE SCALE GENOMIC DNA]</scope>
    <source>
        <strain evidence="6">NBRC 108565</strain>
    </source>
</reference>
<keyword evidence="4" id="KW-0175">Coiled coil</keyword>
<keyword evidence="6" id="KW-1185">Reference proteome</keyword>
<dbReference type="Proteomes" id="UP001321475">
    <property type="component" value="Chromosome"/>
</dbReference>
<evidence type="ECO:0000256" key="3">
    <source>
        <dbReference type="ARBA" id="ARBA00013368"/>
    </source>
</evidence>
<dbReference type="EMBL" id="AP027729">
    <property type="protein sequence ID" value="BDZ42221.1"/>
    <property type="molecule type" value="Genomic_DNA"/>
</dbReference>
<evidence type="ECO:0000313" key="6">
    <source>
        <dbReference type="Proteomes" id="UP001321475"/>
    </source>
</evidence>
<comment type="subunit">
    <text evidence="2">Heterodimer of SbcC and SbcD.</text>
</comment>
<organism evidence="5 6">
    <name type="scientific">Paraoerskovia sediminicola</name>
    <dbReference type="NCBI Taxonomy" id="1138587"/>
    <lineage>
        <taxon>Bacteria</taxon>
        <taxon>Bacillati</taxon>
        <taxon>Actinomycetota</taxon>
        <taxon>Actinomycetes</taxon>
        <taxon>Micrococcales</taxon>
        <taxon>Cellulomonadaceae</taxon>
        <taxon>Paraoerskovia</taxon>
    </lineage>
</organism>
<dbReference type="PANTHER" id="PTHR32114:SF2">
    <property type="entry name" value="ABC TRANSPORTER ABCH.3"/>
    <property type="match status" value="1"/>
</dbReference>